<evidence type="ECO:0000313" key="2">
    <source>
        <dbReference type="Proteomes" id="UP000499080"/>
    </source>
</evidence>
<dbReference type="EMBL" id="BGPR01000414">
    <property type="protein sequence ID" value="GBM18921.1"/>
    <property type="molecule type" value="Genomic_DNA"/>
</dbReference>
<comment type="caution">
    <text evidence="1">The sequence shown here is derived from an EMBL/GenBank/DDBJ whole genome shotgun (WGS) entry which is preliminary data.</text>
</comment>
<reference evidence="1 2" key="1">
    <citation type="journal article" date="2019" name="Sci. Rep.">
        <title>Orb-weaving spider Araneus ventricosus genome elucidates the spidroin gene catalogue.</title>
        <authorList>
            <person name="Kono N."/>
            <person name="Nakamura H."/>
            <person name="Ohtoshi R."/>
            <person name="Moran D.A.P."/>
            <person name="Shinohara A."/>
            <person name="Yoshida Y."/>
            <person name="Fujiwara M."/>
            <person name="Mori M."/>
            <person name="Tomita M."/>
            <person name="Arakawa K."/>
        </authorList>
    </citation>
    <scope>NUCLEOTIDE SEQUENCE [LARGE SCALE GENOMIC DNA]</scope>
</reference>
<keyword evidence="2" id="KW-1185">Reference proteome</keyword>
<sequence length="105" mass="11754">MCDLLAQSIFSSRNLTGRMDGLERHFRKREVASSDPRLCAYSVFAIVCNEFDATSLLQVRRVVTSSSLQTCFTLALLSCQICCKLADLQSKIAATFLRTKIAIWV</sequence>
<protein>
    <submittedName>
        <fullName evidence="1">Uncharacterized protein</fullName>
    </submittedName>
</protein>
<dbReference type="AlphaFoldDB" id="A0A4Y2DQ88"/>
<gene>
    <name evidence="1" type="ORF">AVEN_1556_1</name>
</gene>
<organism evidence="1 2">
    <name type="scientific">Araneus ventricosus</name>
    <name type="common">Orbweaver spider</name>
    <name type="synonym">Epeira ventricosa</name>
    <dbReference type="NCBI Taxonomy" id="182803"/>
    <lineage>
        <taxon>Eukaryota</taxon>
        <taxon>Metazoa</taxon>
        <taxon>Ecdysozoa</taxon>
        <taxon>Arthropoda</taxon>
        <taxon>Chelicerata</taxon>
        <taxon>Arachnida</taxon>
        <taxon>Araneae</taxon>
        <taxon>Araneomorphae</taxon>
        <taxon>Entelegynae</taxon>
        <taxon>Araneoidea</taxon>
        <taxon>Araneidae</taxon>
        <taxon>Araneus</taxon>
    </lineage>
</organism>
<accession>A0A4Y2DQ88</accession>
<dbReference type="Proteomes" id="UP000499080">
    <property type="component" value="Unassembled WGS sequence"/>
</dbReference>
<evidence type="ECO:0000313" key="1">
    <source>
        <dbReference type="EMBL" id="GBM18921.1"/>
    </source>
</evidence>
<name>A0A4Y2DQ88_ARAVE</name>
<proteinExistence type="predicted"/>